<protein>
    <submittedName>
        <fullName evidence="3">Endonuclease/exonuclease/phosphatase family protein</fullName>
    </submittedName>
</protein>
<keyword evidence="3" id="KW-0269">Exonuclease</keyword>
<dbReference type="InterPro" id="IPR036691">
    <property type="entry name" value="Endo/exonu/phosph_ase_sf"/>
</dbReference>
<dbReference type="EMBL" id="JAAKZZ010000611">
    <property type="protein sequence ID" value="NGO73068.1"/>
    <property type="molecule type" value="Genomic_DNA"/>
</dbReference>
<dbReference type="GO" id="GO:0004519">
    <property type="term" value="F:endonuclease activity"/>
    <property type="evidence" value="ECO:0007669"/>
    <property type="project" value="UniProtKB-KW"/>
</dbReference>
<dbReference type="InterPro" id="IPR005135">
    <property type="entry name" value="Endo/exonuclease/phosphatase"/>
</dbReference>
<dbReference type="RefSeq" id="WP_165302740.1">
    <property type="nucleotide sequence ID" value="NZ_JAAKZZ010000611.1"/>
</dbReference>
<dbReference type="SUPFAM" id="SSF56219">
    <property type="entry name" value="DNase I-like"/>
    <property type="match status" value="1"/>
</dbReference>
<evidence type="ECO:0000313" key="4">
    <source>
        <dbReference type="Proteomes" id="UP000477722"/>
    </source>
</evidence>
<dbReference type="Proteomes" id="UP000477722">
    <property type="component" value="Unassembled WGS sequence"/>
</dbReference>
<evidence type="ECO:0000256" key="1">
    <source>
        <dbReference type="SAM" id="SignalP"/>
    </source>
</evidence>
<proteinExistence type="predicted"/>
<accession>A0A6G4X6Q6</accession>
<dbReference type="Pfam" id="PF03372">
    <property type="entry name" value="Exo_endo_phos"/>
    <property type="match status" value="1"/>
</dbReference>
<feature type="signal peptide" evidence="1">
    <location>
        <begin position="1"/>
        <end position="19"/>
    </location>
</feature>
<evidence type="ECO:0000259" key="2">
    <source>
        <dbReference type="Pfam" id="PF03372"/>
    </source>
</evidence>
<keyword evidence="3" id="KW-0378">Hydrolase</keyword>
<sequence length="308" mass="33446">MRDLRSIRGIRIGSASALAAALIATGGILSPAAAEGEPAENAAAENIIGSFNMAGGHSEHGPKGNEAADALVRSVEDRKPAVMLLQEACEKWKDRLQEKLEPEYDLVFHQITGSDGTPATCKGGNSPFGLAVLYRTDLEFDKDTKKAHRLTTSGGLERREMLCVKSPSRDIAACTTHLTPGDEDREKESRFDEAAQASHVLNRDYAADTVLLGGDMNDTPWSLALGSFYHKDYGAFGALKAADSPCGNVMSVFRWVEGRFTLCRSGKATHGDEKIDYLFVSPRVTVTDTFVGEPHHSDHRLLWSKVLL</sequence>
<keyword evidence="3" id="KW-0255">Endonuclease</keyword>
<dbReference type="Gene3D" id="3.60.10.10">
    <property type="entry name" value="Endonuclease/exonuclease/phosphatase"/>
    <property type="match status" value="1"/>
</dbReference>
<dbReference type="GO" id="GO:0004527">
    <property type="term" value="F:exonuclease activity"/>
    <property type="evidence" value="ECO:0007669"/>
    <property type="project" value="UniProtKB-KW"/>
</dbReference>
<comment type="caution">
    <text evidence="3">The sequence shown here is derived from an EMBL/GenBank/DDBJ whole genome shotgun (WGS) entry which is preliminary data.</text>
</comment>
<keyword evidence="4" id="KW-1185">Reference proteome</keyword>
<keyword evidence="3" id="KW-0540">Nuclease</keyword>
<reference evidence="3 4" key="1">
    <citation type="submission" date="2020-02" db="EMBL/GenBank/DDBJ databases">
        <title>Whole-genome analyses of novel actinobacteria.</title>
        <authorList>
            <person name="Sahin N."/>
            <person name="Tatar D."/>
        </authorList>
    </citation>
    <scope>NUCLEOTIDE SEQUENCE [LARGE SCALE GENOMIC DNA]</scope>
    <source>
        <strain evidence="3 4">SB3404</strain>
    </source>
</reference>
<dbReference type="AlphaFoldDB" id="A0A6G4X6Q6"/>
<gene>
    <name evidence="3" type="ORF">G5C65_32955</name>
</gene>
<feature type="domain" description="Endonuclease/exonuclease/phosphatase" evidence="2">
    <location>
        <begin position="49"/>
        <end position="299"/>
    </location>
</feature>
<name>A0A6G4X6Q6_9ACTN</name>
<feature type="chain" id="PRO_5039568401" evidence="1">
    <location>
        <begin position="20"/>
        <end position="308"/>
    </location>
</feature>
<keyword evidence="1" id="KW-0732">Signal</keyword>
<organism evidence="3 4">
    <name type="scientific">Streptomyces boncukensis</name>
    <dbReference type="NCBI Taxonomy" id="2711219"/>
    <lineage>
        <taxon>Bacteria</taxon>
        <taxon>Bacillati</taxon>
        <taxon>Actinomycetota</taxon>
        <taxon>Actinomycetes</taxon>
        <taxon>Kitasatosporales</taxon>
        <taxon>Streptomycetaceae</taxon>
        <taxon>Streptomyces</taxon>
    </lineage>
</organism>
<evidence type="ECO:0000313" key="3">
    <source>
        <dbReference type="EMBL" id="NGO73068.1"/>
    </source>
</evidence>